<dbReference type="Proteomes" id="UP000789860">
    <property type="component" value="Unassembled WGS sequence"/>
</dbReference>
<organism evidence="1 2">
    <name type="scientific">Scutellospora calospora</name>
    <dbReference type="NCBI Taxonomy" id="85575"/>
    <lineage>
        <taxon>Eukaryota</taxon>
        <taxon>Fungi</taxon>
        <taxon>Fungi incertae sedis</taxon>
        <taxon>Mucoromycota</taxon>
        <taxon>Glomeromycotina</taxon>
        <taxon>Glomeromycetes</taxon>
        <taxon>Diversisporales</taxon>
        <taxon>Gigasporaceae</taxon>
        <taxon>Scutellospora</taxon>
    </lineage>
</organism>
<keyword evidence="2" id="KW-1185">Reference proteome</keyword>
<proteinExistence type="predicted"/>
<evidence type="ECO:0000313" key="1">
    <source>
        <dbReference type="EMBL" id="CAG8502338.1"/>
    </source>
</evidence>
<feature type="non-terminal residue" evidence="1">
    <location>
        <position position="1"/>
    </location>
</feature>
<protein>
    <submittedName>
        <fullName evidence="1">9668_t:CDS:1</fullName>
    </submittedName>
</protein>
<gene>
    <name evidence="1" type="ORF">SCALOS_LOCUS3297</name>
</gene>
<comment type="caution">
    <text evidence="1">The sequence shown here is derived from an EMBL/GenBank/DDBJ whole genome shotgun (WGS) entry which is preliminary data.</text>
</comment>
<evidence type="ECO:0000313" key="2">
    <source>
        <dbReference type="Proteomes" id="UP000789860"/>
    </source>
</evidence>
<dbReference type="EMBL" id="CAJVPM010003519">
    <property type="protein sequence ID" value="CAG8502338.1"/>
    <property type="molecule type" value="Genomic_DNA"/>
</dbReference>
<name>A0ACA9L2H1_9GLOM</name>
<reference evidence="1" key="1">
    <citation type="submission" date="2021-06" db="EMBL/GenBank/DDBJ databases">
        <authorList>
            <person name="Kallberg Y."/>
            <person name="Tangrot J."/>
            <person name="Rosling A."/>
        </authorList>
    </citation>
    <scope>NUCLEOTIDE SEQUENCE</scope>
    <source>
        <strain evidence="1">AU212A</strain>
    </source>
</reference>
<accession>A0ACA9L2H1</accession>
<sequence>GEKFCDIQDTPSAAINLVYQEVTGSQTKTKHSGLAVLGFYNEEIVSEMINDILFFPLYVEVDKFSILISKIEYSSQEDLLYAGPGYKSSLITRRGSEPYLISQQILEDHQYSLRDHYALFGLKDPQVQALLANNKGNVFWTCAVDPEADWQTLKNLYNWRLLQTQDFSYTNTDCQFWDSFCQALDTNKRGVKGKIRVLSIIVLDFSYQDLQNELGHTRLYGPSSPPIEMPKKKIQIMAEFKEKQFELFFLDKNNVTMSSYKIDPKTNLPILYFCNNKTELWKKFQQMFPNVMKKTSFMGRIADCTQLTYRDDLGGLCSICNEYRNSESEIEDAETNKKKRWPTEGPLAGFIRARGLPHAGPWKNFSPAEITKLTVPTNNKMTEIEGITNFNNGDDDRGSEMDVEDIPNLNEDNYQGGFETDVKANAKFGKKGGGKKIKKKVVNLLKQFFLNRNINAKDKLTAQEMHLELKKFAQSREIDDEDIPQVSTIHN</sequence>